<keyword evidence="2" id="KW-1185">Reference proteome</keyword>
<reference evidence="2" key="1">
    <citation type="submission" date="2024-03" db="EMBL/GenBank/DDBJ databases">
        <title>Chitinophaga horti sp. nov., isolated from garden soil.</title>
        <authorList>
            <person name="Lee D.S."/>
            <person name="Han D.M."/>
            <person name="Baek J.H."/>
            <person name="Choi D.G."/>
            <person name="Jeon J.H."/>
            <person name="Jeon C.O."/>
        </authorList>
    </citation>
    <scope>NUCLEOTIDE SEQUENCE [LARGE SCALE GENOMIC DNA]</scope>
    <source>
        <strain evidence="2">GPA1</strain>
    </source>
</reference>
<dbReference type="Proteomes" id="UP001485459">
    <property type="component" value="Chromosome"/>
</dbReference>
<gene>
    <name evidence="1" type="ORF">WJU16_24365</name>
</gene>
<accession>A0ABZ2YMU3</accession>
<dbReference type="RefSeq" id="WP_341835961.1">
    <property type="nucleotide sequence ID" value="NZ_CP149822.1"/>
</dbReference>
<sequence>MNDSRIVAAKPAMQLIRQLVSRYGPLEFRISGSCVEGFSLTCVHGNAKEAEENRYSLGNVAGCPAYIDPAPGIVDDYSHFVLQVEKGKTNPGSLEASGNVRFFLTRKIAPRETGTRAGEANPHMFSYLFGYSGNWG</sequence>
<organism evidence="1 2">
    <name type="scientific">Chitinophaga pollutisoli</name>
    <dbReference type="NCBI Taxonomy" id="3133966"/>
    <lineage>
        <taxon>Bacteria</taxon>
        <taxon>Pseudomonadati</taxon>
        <taxon>Bacteroidota</taxon>
        <taxon>Chitinophagia</taxon>
        <taxon>Chitinophagales</taxon>
        <taxon>Chitinophagaceae</taxon>
        <taxon>Chitinophaga</taxon>
    </lineage>
</organism>
<evidence type="ECO:0000313" key="1">
    <source>
        <dbReference type="EMBL" id="WZN41101.1"/>
    </source>
</evidence>
<evidence type="ECO:0000313" key="2">
    <source>
        <dbReference type="Proteomes" id="UP001485459"/>
    </source>
</evidence>
<proteinExistence type="predicted"/>
<protein>
    <submittedName>
        <fullName evidence="1">DUF779 domain-containing protein</fullName>
    </submittedName>
</protein>
<dbReference type="InterPro" id="IPR008497">
    <property type="entry name" value="DUF779"/>
</dbReference>
<dbReference type="Pfam" id="PF05610">
    <property type="entry name" value="DUF779"/>
    <property type="match status" value="1"/>
</dbReference>
<dbReference type="EMBL" id="CP149822">
    <property type="protein sequence ID" value="WZN41101.1"/>
    <property type="molecule type" value="Genomic_DNA"/>
</dbReference>
<name>A0ABZ2YMU3_9BACT</name>